<dbReference type="Gene3D" id="1.20.1440.60">
    <property type="entry name" value="23S rRNA-intervening sequence"/>
    <property type="match status" value="1"/>
</dbReference>
<dbReference type="STRING" id="1798482.A2763_03390"/>
<evidence type="ECO:0000313" key="3">
    <source>
        <dbReference type="Proteomes" id="UP000178370"/>
    </source>
</evidence>
<sequence>MFLNKKLPWSPPPRFSEPVIFHKMNLLYRSAHERVSRFPKVSRHSLGARIETTVLDLLESLYLAQSKGGASRFLLLNKADIQLKILLAHLRLAHATRCLNDAGFAELSTISVEIGRMLGGWIKQTKARE</sequence>
<dbReference type="EMBL" id="MFKV01000028">
    <property type="protein sequence ID" value="OGG49697.1"/>
    <property type="molecule type" value="Genomic_DNA"/>
</dbReference>
<comment type="caution">
    <text evidence="2">The sequence shown here is derived from an EMBL/GenBank/DDBJ whole genome shotgun (WGS) entry which is preliminary data.</text>
</comment>
<dbReference type="Pfam" id="PF22296">
    <property type="entry name" value="bAvd"/>
    <property type="match status" value="1"/>
</dbReference>
<dbReference type="InterPro" id="IPR036583">
    <property type="entry name" value="23S_rRNA_IVS_sf"/>
</dbReference>
<dbReference type="AlphaFoldDB" id="A0A1F6CKY6"/>
<accession>A0A1F6CKY6</accession>
<dbReference type="Proteomes" id="UP000178370">
    <property type="component" value="Unassembled WGS sequence"/>
</dbReference>
<name>A0A1F6CKY6_9BACT</name>
<protein>
    <recommendedName>
        <fullName evidence="1">bAvd-like domain-containing protein</fullName>
    </recommendedName>
</protein>
<evidence type="ECO:0000313" key="2">
    <source>
        <dbReference type="EMBL" id="OGG49697.1"/>
    </source>
</evidence>
<organism evidence="2 3">
    <name type="scientific">Candidatus Kaiserbacteria bacterium RIFCSPHIGHO2_01_FULL_54_36</name>
    <dbReference type="NCBI Taxonomy" id="1798482"/>
    <lineage>
        <taxon>Bacteria</taxon>
        <taxon>Candidatus Kaiseribacteriota</taxon>
    </lineage>
</organism>
<gene>
    <name evidence="2" type="ORF">A2763_03390</name>
</gene>
<dbReference type="CDD" id="cd16376">
    <property type="entry name" value="Avd_like"/>
    <property type="match status" value="1"/>
</dbReference>
<evidence type="ECO:0000259" key="1">
    <source>
        <dbReference type="Pfam" id="PF22296"/>
    </source>
</evidence>
<reference evidence="2 3" key="1">
    <citation type="journal article" date="2016" name="Nat. Commun.">
        <title>Thousands of microbial genomes shed light on interconnected biogeochemical processes in an aquifer system.</title>
        <authorList>
            <person name="Anantharaman K."/>
            <person name="Brown C.T."/>
            <person name="Hug L.A."/>
            <person name="Sharon I."/>
            <person name="Castelle C.J."/>
            <person name="Probst A.J."/>
            <person name="Thomas B.C."/>
            <person name="Singh A."/>
            <person name="Wilkins M.J."/>
            <person name="Karaoz U."/>
            <person name="Brodie E.L."/>
            <person name="Williams K.H."/>
            <person name="Hubbard S.S."/>
            <person name="Banfield J.F."/>
        </authorList>
    </citation>
    <scope>NUCLEOTIDE SEQUENCE [LARGE SCALE GENOMIC DNA]</scope>
</reference>
<proteinExistence type="predicted"/>
<feature type="domain" description="bAvd-like" evidence="1">
    <location>
        <begin position="19"/>
        <end position="124"/>
    </location>
</feature>
<dbReference type="InterPro" id="IPR055360">
    <property type="entry name" value="bAvd"/>
</dbReference>